<dbReference type="AlphaFoldDB" id="B9S6T9"/>
<dbReference type="InParanoid" id="B9S6T9"/>
<feature type="compositionally biased region" description="Polar residues" evidence="1">
    <location>
        <begin position="48"/>
        <end position="57"/>
    </location>
</feature>
<feature type="domain" description="C2H2-type" evidence="2">
    <location>
        <begin position="115"/>
        <end position="135"/>
    </location>
</feature>
<gene>
    <name evidence="3" type="ORF">RCOM_0873830</name>
</gene>
<dbReference type="InterPro" id="IPR013087">
    <property type="entry name" value="Znf_C2H2_type"/>
</dbReference>
<dbReference type="eggNOG" id="ENOG502SCNG">
    <property type="taxonomic scope" value="Eukaryota"/>
</dbReference>
<feature type="region of interest" description="Disordered" evidence="1">
    <location>
        <begin position="217"/>
        <end position="256"/>
    </location>
</feature>
<proteinExistence type="predicted"/>
<dbReference type="PROSITE" id="PS00028">
    <property type="entry name" value="ZINC_FINGER_C2H2_1"/>
    <property type="match status" value="1"/>
</dbReference>
<sequence>MENPSDPKLESSSPQQQPQGKNNPQNDANENISGRSLPPNAMPISRLEVTTPTQFTIDTAPRPSAHIRVRAGTKNGGGVNAGADKGFRKKRGRSLSYDGDVRPKRRADTGLPSTCAVCERKFPTIYALFGHLRMHNKRDWRGAFPPPVYNPDWVENGGSNVDQSLQQPAATQQVEEKEVIPELLDVAQEILKKMQQENISNVTDPIKKLEFDLNLLPQENSSGPSSNMASSQEKIATRFDLNFPPPKEDNDDPPAI</sequence>
<reference evidence="4" key="1">
    <citation type="journal article" date="2010" name="Nat. Biotechnol.">
        <title>Draft genome sequence of the oilseed species Ricinus communis.</title>
        <authorList>
            <person name="Chan A.P."/>
            <person name="Crabtree J."/>
            <person name="Zhao Q."/>
            <person name="Lorenzi H."/>
            <person name="Orvis J."/>
            <person name="Puiu D."/>
            <person name="Melake-Berhan A."/>
            <person name="Jones K.M."/>
            <person name="Redman J."/>
            <person name="Chen G."/>
            <person name="Cahoon E.B."/>
            <person name="Gedil M."/>
            <person name="Stanke M."/>
            <person name="Haas B.J."/>
            <person name="Wortman J.R."/>
            <person name="Fraser-Liggett C.M."/>
            <person name="Ravel J."/>
            <person name="Rabinowicz P.D."/>
        </authorList>
    </citation>
    <scope>NUCLEOTIDE SEQUENCE [LARGE SCALE GENOMIC DNA]</scope>
    <source>
        <strain evidence="4">cv. Hale</strain>
    </source>
</reference>
<name>B9S6T9_RICCO</name>
<evidence type="ECO:0000256" key="1">
    <source>
        <dbReference type="SAM" id="MobiDB-lite"/>
    </source>
</evidence>
<dbReference type="PANTHER" id="PTHR47591:SF6">
    <property type="entry name" value="C2H2-TYPE DOMAIN-CONTAINING PROTEIN"/>
    <property type="match status" value="1"/>
</dbReference>
<keyword evidence="4" id="KW-1185">Reference proteome</keyword>
<dbReference type="PANTHER" id="PTHR47591">
    <property type="entry name" value="ZINC FINGER PROTEIN ZAT2-RELATED"/>
    <property type="match status" value="1"/>
</dbReference>
<feature type="compositionally biased region" description="Low complexity" evidence="1">
    <location>
        <begin position="221"/>
        <end position="231"/>
    </location>
</feature>
<evidence type="ECO:0000259" key="2">
    <source>
        <dbReference type="PROSITE" id="PS00028"/>
    </source>
</evidence>
<dbReference type="OrthoDB" id="852078at2759"/>
<accession>B9S6T9</accession>
<feature type="compositionally biased region" description="Low complexity" evidence="1">
    <location>
        <begin position="11"/>
        <end position="26"/>
    </location>
</feature>
<organism evidence="3 4">
    <name type="scientific">Ricinus communis</name>
    <name type="common">Castor bean</name>
    <dbReference type="NCBI Taxonomy" id="3988"/>
    <lineage>
        <taxon>Eukaryota</taxon>
        <taxon>Viridiplantae</taxon>
        <taxon>Streptophyta</taxon>
        <taxon>Embryophyta</taxon>
        <taxon>Tracheophyta</taxon>
        <taxon>Spermatophyta</taxon>
        <taxon>Magnoliopsida</taxon>
        <taxon>eudicotyledons</taxon>
        <taxon>Gunneridae</taxon>
        <taxon>Pentapetalae</taxon>
        <taxon>rosids</taxon>
        <taxon>fabids</taxon>
        <taxon>Malpighiales</taxon>
        <taxon>Euphorbiaceae</taxon>
        <taxon>Acalyphoideae</taxon>
        <taxon>Acalypheae</taxon>
        <taxon>Ricinus</taxon>
    </lineage>
</organism>
<protein>
    <recommendedName>
        <fullName evidence="2">C2H2-type domain-containing protein</fullName>
    </recommendedName>
</protein>
<dbReference type="KEGG" id="rcu:8268763"/>
<feature type="region of interest" description="Disordered" evidence="1">
    <location>
        <begin position="1"/>
        <end position="105"/>
    </location>
</feature>
<dbReference type="EMBL" id="EQ973882">
    <property type="protein sequence ID" value="EEF40695.1"/>
    <property type="molecule type" value="Genomic_DNA"/>
</dbReference>
<dbReference type="STRING" id="3988.B9S6T9"/>
<evidence type="ECO:0000313" key="3">
    <source>
        <dbReference type="EMBL" id="EEF40695.1"/>
    </source>
</evidence>
<dbReference type="Proteomes" id="UP000008311">
    <property type="component" value="Unassembled WGS sequence"/>
</dbReference>
<evidence type="ECO:0000313" key="4">
    <source>
        <dbReference type="Proteomes" id="UP000008311"/>
    </source>
</evidence>